<dbReference type="PANTHER" id="PTHR41349">
    <property type="match status" value="1"/>
</dbReference>
<dbReference type="AlphaFoldDB" id="A0A0J6CL09"/>
<evidence type="ECO:0000259" key="1">
    <source>
        <dbReference type="Pfam" id="PF03372"/>
    </source>
</evidence>
<dbReference type="PANTHER" id="PTHR41349:SF1">
    <property type="entry name" value="PROTEIN CBG08683"/>
    <property type="match status" value="1"/>
</dbReference>
<gene>
    <name evidence="2" type="ORF">ACM15_09285</name>
</gene>
<accession>A0A0J6CL09</accession>
<protein>
    <submittedName>
        <fullName evidence="2">Endonuclease</fullName>
    </submittedName>
</protein>
<dbReference type="Pfam" id="PF03372">
    <property type="entry name" value="Exo_endo_phos"/>
    <property type="match status" value="1"/>
</dbReference>
<dbReference type="EMBL" id="LFJV01000026">
    <property type="protein sequence ID" value="KMM33920.1"/>
    <property type="molecule type" value="Genomic_DNA"/>
</dbReference>
<dbReference type="Proteomes" id="UP000036166">
    <property type="component" value="Unassembled WGS sequence"/>
</dbReference>
<sequence length="343" mass="39139">MRKYNFILLILLICSCTLYGKSKELTVLQMNIWQEGTMVDGGFDAIADEVSRLSPDIVLFSEVRNYHGKQFIPRILQALKDRGVNYYGETSTLDVGILSKYKIQEQRPNYPLKNDAGSVLKARIEIEGQTIVVYSAHLDYTHYACYLPRGYSGVTWKKLDAPVLDSQEIEKANNESLRDEAIRGVIEDVENEKGNIILLGGDFNEPSHLDWKDNTKDLWDHNGTVVRWDCSVLLEENGFKDAYREVYPDPVTHPGFTFPSDNPDVDVKKLAWAPEADERDRIDFIYFKPNKKLKLIDAAVVGPRKSIIRGERAEENSKDKFIQPAGTWPTDHKAVLATFKLKH</sequence>
<keyword evidence="2" id="KW-0255">Endonuclease</keyword>
<dbReference type="GO" id="GO:0004519">
    <property type="term" value="F:endonuclease activity"/>
    <property type="evidence" value="ECO:0007669"/>
    <property type="project" value="UniProtKB-KW"/>
</dbReference>
<comment type="caution">
    <text evidence="2">The sequence shown here is derived from an EMBL/GenBank/DDBJ whole genome shotgun (WGS) entry which is preliminary data.</text>
</comment>
<dbReference type="InterPro" id="IPR005135">
    <property type="entry name" value="Endo/exonuclease/phosphatase"/>
</dbReference>
<evidence type="ECO:0000313" key="3">
    <source>
        <dbReference type="Proteomes" id="UP000036166"/>
    </source>
</evidence>
<organism evidence="2 3">
    <name type="scientific">Parabacteroides goldsteinii</name>
    <dbReference type="NCBI Taxonomy" id="328812"/>
    <lineage>
        <taxon>Bacteria</taxon>
        <taxon>Pseudomonadati</taxon>
        <taxon>Bacteroidota</taxon>
        <taxon>Bacteroidia</taxon>
        <taxon>Bacteroidales</taxon>
        <taxon>Tannerellaceae</taxon>
        <taxon>Parabacteroides</taxon>
    </lineage>
</organism>
<dbReference type="RefSeq" id="WP_046145199.1">
    <property type="nucleotide sequence ID" value="NZ_CABKUI010000001.1"/>
</dbReference>
<keyword evidence="2" id="KW-0378">Hydrolase</keyword>
<reference evidence="2 3" key="1">
    <citation type="submission" date="2015-06" db="EMBL/GenBank/DDBJ databases">
        <title>Draft Genome Sequence of Parabacteroides goldsteinii with Putative Novel Metallo-Beta-Lactamases Isolated from a Blood Culture from a Human Patient.</title>
        <authorList>
            <person name="Krogh T.J."/>
            <person name="Agergaard C.N."/>
            <person name="Moller-Jensen J."/>
            <person name="Justesen U.S."/>
        </authorList>
    </citation>
    <scope>NUCLEOTIDE SEQUENCE [LARGE SCALE GENOMIC DNA]</scope>
    <source>
        <strain evidence="2 3">910340</strain>
    </source>
</reference>
<keyword evidence="2" id="KW-0540">Nuclease</keyword>
<proteinExistence type="predicted"/>
<dbReference type="SUPFAM" id="SSF56219">
    <property type="entry name" value="DNase I-like"/>
    <property type="match status" value="1"/>
</dbReference>
<name>A0A0J6CL09_9BACT</name>
<dbReference type="PROSITE" id="PS51257">
    <property type="entry name" value="PROKAR_LIPOPROTEIN"/>
    <property type="match status" value="1"/>
</dbReference>
<feature type="domain" description="Endonuclease/exonuclease/phosphatase" evidence="1">
    <location>
        <begin position="43"/>
        <end position="293"/>
    </location>
</feature>
<dbReference type="Gene3D" id="3.60.10.10">
    <property type="entry name" value="Endonuclease/exonuclease/phosphatase"/>
    <property type="match status" value="1"/>
</dbReference>
<evidence type="ECO:0000313" key="2">
    <source>
        <dbReference type="EMBL" id="KMM33920.1"/>
    </source>
</evidence>
<dbReference type="PATRIC" id="fig|328812.4.peg.2429"/>
<dbReference type="InterPro" id="IPR036691">
    <property type="entry name" value="Endo/exonu/phosph_ase_sf"/>
</dbReference>